<gene>
    <name evidence="3" type="ORF">Agabi119p4_1777</name>
</gene>
<evidence type="ECO:0000256" key="1">
    <source>
        <dbReference type="SAM" id="MobiDB-lite"/>
    </source>
</evidence>
<dbReference type="PANTHER" id="PTHR39468:SF1">
    <property type="entry name" value="MTF2-LIKE C-TERMINAL DOMAIN-CONTAINING PROTEIN"/>
    <property type="match status" value="1"/>
</dbReference>
<feature type="compositionally biased region" description="Polar residues" evidence="1">
    <location>
        <begin position="40"/>
        <end position="54"/>
    </location>
</feature>
<feature type="region of interest" description="Disordered" evidence="1">
    <location>
        <begin position="40"/>
        <end position="112"/>
    </location>
</feature>
<dbReference type="EMBL" id="JABXXO010000003">
    <property type="protein sequence ID" value="KAF7782401.1"/>
    <property type="molecule type" value="Genomic_DNA"/>
</dbReference>
<feature type="region of interest" description="Disordered" evidence="1">
    <location>
        <begin position="373"/>
        <end position="396"/>
    </location>
</feature>
<protein>
    <recommendedName>
        <fullName evidence="2">Mtf2-like C-terminal domain-containing protein</fullName>
    </recommendedName>
</protein>
<feature type="domain" description="Mtf2-like C-terminal" evidence="2">
    <location>
        <begin position="177"/>
        <end position="338"/>
    </location>
</feature>
<evidence type="ECO:0000313" key="3">
    <source>
        <dbReference type="EMBL" id="KAF7782401.1"/>
    </source>
</evidence>
<evidence type="ECO:0000259" key="2">
    <source>
        <dbReference type="Pfam" id="PF19189"/>
    </source>
</evidence>
<organism evidence="3 4">
    <name type="scientific">Agaricus bisporus var. burnettii</name>
    <dbReference type="NCBI Taxonomy" id="192524"/>
    <lineage>
        <taxon>Eukaryota</taxon>
        <taxon>Fungi</taxon>
        <taxon>Dikarya</taxon>
        <taxon>Basidiomycota</taxon>
        <taxon>Agaricomycotina</taxon>
        <taxon>Agaricomycetes</taxon>
        <taxon>Agaricomycetidae</taxon>
        <taxon>Agaricales</taxon>
        <taxon>Agaricineae</taxon>
        <taxon>Agaricaceae</taxon>
        <taxon>Agaricus</taxon>
    </lineage>
</organism>
<feature type="compositionally biased region" description="Low complexity" evidence="1">
    <location>
        <begin position="55"/>
        <end position="72"/>
    </location>
</feature>
<proteinExistence type="predicted"/>
<dbReference type="AlphaFoldDB" id="A0A8H7KJG2"/>
<sequence length="396" mass="44696">MLNTANFSRSLASSSKALAFQCPLRQQGSKAKCTGSMSMNRYSVASPGRNQTRWSSNSSSSNSSPSTSSSQSIFNTPDSPWEQLFAGPTIHSLPKSKTDRSSGAHRRVEMTAQEQKTFTDLFDEIFRVAEAVDASKTTAEGQTDATVIDENTPTFSRDFYDRIRMAPRQPKWGENLDEELDKKKEEMNLCQTDQELLEWMAVHVFAESRKYEEEAREMGPMTKSKRNVTLQPAWYPHVIALLMSTFRDKYQNPHTALAIFNHAKTASIASYAFGCSTSAYNELIQTHWSCFRDASAVLSAFREMQVNGVVMNSKSGRLLDAIRRDVVAERLWSDGEVSNIISRLDNIRRDAEVFQNAPKRVNGKMKWDQWKSQTLHDDPSDDWGFNSWDGASTTKA</sequence>
<reference evidence="3 4" key="1">
    <citation type="journal article" name="Sci. Rep.">
        <title>Telomere-to-telomere assembled and centromere annotated genomes of the two main subspecies of the button mushroom Agaricus bisporus reveal especially polymorphic chromosome ends.</title>
        <authorList>
            <person name="Sonnenberg A.S.M."/>
            <person name="Sedaghat-Telgerd N."/>
            <person name="Lavrijssen B."/>
            <person name="Ohm R.A."/>
            <person name="Hendrickx P.M."/>
            <person name="Scholtmeijer K."/>
            <person name="Baars J.J.P."/>
            <person name="van Peer A."/>
        </authorList>
    </citation>
    <scope>NUCLEOTIDE SEQUENCE [LARGE SCALE GENOMIC DNA]</scope>
    <source>
        <strain evidence="3 4">H119_p4</strain>
    </source>
</reference>
<dbReference type="Pfam" id="PF19189">
    <property type="entry name" value="Mtf2"/>
    <property type="match status" value="1"/>
</dbReference>
<dbReference type="InterPro" id="IPR040009">
    <property type="entry name" value="Mtf2/C5D6.12-like"/>
</dbReference>
<accession>A0A8H7KJG2</accession>
<name>A0A8H7KJG2_AGABI</name>
<dbReference type="PANTHER" id="PTHR39468">
    <property type="entry name" value="CHROMOSOME 7, WHOLE GENOME SHOTGUN SEQUENCE"/>
    <property type="match status" value="1"/>
</dbReference>
<evidence type="ECO:0000313" key="4">
    <source>
        <dbReference type="Proteomes" id="UP000629468"/>
    </source>
</evidence>
<feature type="compositionally biased region" description="Basic and acidic residues" evidence="1">
    <location>
        <begin position="96"/>
        <end position="109"/>
    </location>
</feature>
<comment type="caution">
    <text evidence="3">The sequence shown here is derived from an EMBL/GenBank/DDBJ whole genome shotgun (WGS) entry which is preliminary data.</text>
</comment>
<dbReference type="GO" id="GO:0005739">
    <property type="term" value="C:mitochondrion"/>
    <property type="evidence" value="ECO:0007669"/>
    <property type="project" value="InterPro"/>
</dbReference>
<dbReference type="Proteomes" id="UP000629468">
    <property type="component" value="Unassembled WGS sequence"/>
</dbReference>
<dbReference type="InterPro" id="IPR043837">
    <property type="entry name" value="Mtf2-like_C"/>
</dbReference>